<dbReference type="EMBL" id="AP017655">
    <property type="protein sequence ID" value="BAV65528.1"/>
    <property type="molecule type" value="Genomic_DNA"/>
</dbReference>
<reference evidence="1 2" key="1">
    <citation type="submission" date="2016-10" db="EMBL/GenBank/DDBJ databases">
        <title>Complete Genome Sequence of the Nonylphenol-Degrading Bacterium Sphingobium cloacae JCM 10874T.</title>
        <authorList>
            <person name="Ootsuka M."/>
            <person name="Nishizawa T."/>
            <person name="Ohta H."/>
        </authorList>
    </citation>
    <scope>NUCLEOTIDE SEQUENCE [LARGE SCALE GENOMIC DNA]</scope>
    <source>
        <strain evidence="1 2">JCM 10874</strain>
    </source>
</reference>
<dbReference type="Proteomes" id="UP000218272">
    <property type="component" value="Chromosome SCLO_1"/>
</dbReference>
<dbReference type="AlphaFoldDB" id="A0A1E1F4T3"/>
<name>A0A1E1F4T3_9SPHN</name>
<accession>A0A1E1F4T3</accession>
<evidence type="ECO:0000313" key="1">
    <source>
        <dbReference type="EMBL" id="BAV65528.1"/>
    </source>
</evidence>
<proteinExistence type="predicted"/>
<organism evidence="1 2">
    <name type="scientific">Sphingobium cloacae</name>
    <dbReference type="NCBI Taxonomy" id="120107"/>
    <lineage>
        <taxon>Bacteria</taxon>
        <taxon>Pseudomonadati</taxon>
        <taxon>Pseudomonadota</taxon>
        <taxon>Alphaproteobacteria</taxon>
        <taxon>Sphingomonadales</taxon>
        <taxon>Sphingomonadaceae</taxon>
        <taxon>Sphingobium</taxon>
    </lineage>
</organism>
<evidence type="ECO:0000313" key="2">
    <source>
        <dbReference type="Proteomes" id="UP000218272"/>
    </source>
</evidence>
<dbReference type="KEGG" id="sclo:SCLO_1024880"/>
<keyword evidence="2" id="KW-1185">Reference proteome</keyword>
<gene>
    <name evidence="1" type="ORF">SCLO_1024880</name>
</gene>
<sequence length="422" mass="46544">MLVAVSIAAAYYARETQRLKRQGTIAAAPANIIPTSNPDAYEVLDMSVVDHSGAVLMKVEEMASMPLSTRRIDRSDEQIGKIAQLASDLVSGSARLPGKTIRLVFKPEIAQGLKDGTYTLMKSKSGEVFADAVQVSSSGANQIVGKGRIVQSGQASQIAGGAFMLVSIAVAQAHLADIERSLGSINRALSNIQQHMESQDVSKIAGALNYLKDMLPYLRDLSDPNAISSEKSHAIENVIRESHGWITLVQRDLINLIGNISKIESKDTLGTRYTYNEIMDQVRKIEPLVARYEMYLQLAAVAQTIVSYLDPMNRRYSRPRIISEEWLPSIDAFKEAVSQKVKELISHSYVNTDELISFRSENVLRIAKEIHFNAYSVSEKYSDAISRLDGFVQGMLTKAGDMQLAVRYDDNGQVQDAAFLTH</sequence>
<protein>
    <submittedName>
        <fullName evidence="1">Uncharacterized protein</fullName>
    </submittedName>
</protein>